<keyword evidence="1" id="KW-0812">Transmembrane</keyword>
<reference evidence="3" key="1">
    <citation type="journal article" date="2014" name="Int. J. Syst. Evol. Microbiol.">
        <title>Complete genome sequence of Corynebacterium casei LMG S-19264T (=DSM 44701T), isolated from a smear-ripened cheese.</title>
        <authorList>
            <consortium name="US DOE Joint Genome Institute (JGI-PGF)"/>
            <person name="Walter F."/>
            <person name="Albersmeier A."/>
            <person name="Kalinowski J."/>
            <person name="Ruckert C."/>
        </authorList>
    </citation>
    <scope>NUCLEOTIDE SEQUENCE</scope>
    <source>
        <strain evidence="3">CGMCC 1.12698</strain>
    </source>
</reference>
<dbReference type="Pfam" id="PF03703">
    <property type="entry name" value="bPH_2"/>
    <property type="match status" value="1"/>
</dbReference>
<name>A0A917AIT5_9BACI</name>
<keyword evidence="1" id="KW-0472">Membrane</keyword>
<evidence type="ECO:0000313" key="4">
    <source>
        <dbReference type="Proteomes" id="UP000605259"/>
    </source>
</evidence>
<dbReference type="AlphaFoldDB" id="A0A917AIT5"/>
<dbReference type="EMBL" id="BMFK01000001">
    <property type="protein sequence ID" value="GGE54148.1"/>
    <property type="molecule type" value="Genomic_DNA"/>
</dbReference>
<evidence type="ECO:0000313" key="3">
    <source>
        <dbReference type="EMBL" id="GGE54148.1"/>
    </source>
</evidence>
<evidence type="ECO:0000256" key="1">
    <source>
        <dbReference type="SAM" id="Phobius"/>
    </source>
</evidence>
<sequence>MGEELTGKLDKNIFHVWKFNTYIGLAIELAVVAGYGACVYFFNWWMLPLYIMLVLLPIGFVIERWTIPPIKYRHYGYEIRDDEVEIQHGVFVVKRMIIPMVRIQNIETEQGPIMKKYNLASLHISTAATKHEVKGLAVETATELRQKIAQLAKVSDEDV</sequence>
<proteinExistence type="predicted"/>
<feature type="transmembrane region" description="Helical" evidence="1">
    <location>
        <begin position="48"/>
        <end position="67"/>
    </location>
</feature>
<comment type="caution">
    <text evidence="3">The sequence shown here is derived from an EMBL/GenBank/DDBJ whole genome shotgun (WGS) entry which is preliminary data.</text>
</comment>
<gene>
    <name evidence="3" type="primary">ydbS</name>
    <name evidence="3" type="ORF">GCM10007140_00590</name>
</gene>
<feature type="domain" description="YdbS-like PH" evidence="2">
    <location>
        <begin position="72"/>
        <end position="148"/>
    </location>
</feature>
<feature type="transmembrane region" description="Helical" evidence="1">
    <location>
        <begin position="21"/>
        <end position="42"/>
    </location>
</feature>
<dbReference type="Proteomes" id="UP000605259">
    <property type="component" value="Unassembled WGS sequence"/>
</dbReference>
<accession>A0A917AIT5</accession>
<evidence type="ECO:0000259" key="2">
    <source>
        <dbReference type="Pfam" id="PF03703"/>
    </source>
</evidence>
<dbReference type="PANTHER" id="PTHR34473">
    <property type="entry name" value="UPF0699 TRANSMEMBRANE PROTEIN YDBS"/>
    <property type="match status" value="1"/>
</dbReference>
<dbReference type="RefSeq" id="WP_188386471.1">
    <property type="nucleotide sequence ID" value="NZ_BMFK01000001.1"/>
</dbReference>
<dbReference type="PANTHER" id="PTHR34473:SF2">
    <property type="entry name" value="UPF0699 TRANSMEMBRANE PROTEIN YDBT"/>
    <property type="match status" value="1"/>
</dbReference>
<dbReference type="InterPro" id="IPR005182">
    <property type="entry name" value="YdbS-like_PH"/>
</dbReference>
<keyword evidence="1" id="KW-1133">Transmembrane helix</keyword>
<protein>
    <submittedName>
        <fullName evidence="3">Membrane protein</fullName>
    </submittedName>
</protein>
<reference evidence="3" key="2">
    <citation type="submission" date="2020-09" db="EMBL/GenBank/DDBJ databases">
        <authorList>
            <person name="Sun Q."/>
            <person name="Zhou Y."/>
        </authorList>
    </citation>
    <scope>NUCLEOTIDE SEQUENCE</scope>
    <source>
        <strain evidence="3">CGMCC 1.12698</strain>
    </source>
</reference>
<keyword evidence="4" id="KW-1185">Reference proteome</keyword>
<organism evidence="3 4">
    <name type="scientific">Priestia taiwanensis</name>
    <dbReference type="NCBI Taxonomy" id="1347902"/>
    <lineage>
        <taxon>Bacteria</taxon>
        <taxon>Bacillati</taxon>
        <taxon>Bacillota</taxon>
        <taxon>Bacilli</taxon>
        <taxon>Bacillales</taxon>
        <taxon>Bacillaceae</taxon>
        <taxon>Priestia</taxon>
    </lineage>
</organism>